<organism evidence="1 2">
    <name type="scientific">Engystomops pustulosus</name>
    <name type="common">Tungara frog</name>
    <name type="synonym">Physalaemus pustulosus</name>
    <dbReference type="NCBI Taxonomy" id="76066"/>
    <lineage>
        <taxon>Eukaryota</taxon>
        <taxon>Metazoa</taxon>
        <taxon>Chordata</taxon>
        <taxon>Craniata</taxon>
        <taxon>Vertebrata</taxon>
        <taxon>Euteleostomi</taxon>
        <taxon>Amphibia</taxon>
        <taxon>Batrachia</taxon>
        <taxon>Anura</taxon>
        <taxon>Neobatrachia</taxon>
        <taxon>Hyloidea</taxon>
        <taxon>Leptodactylidae</taxon>
        <taxon>Leiuperinae</taxon>
        <taxon>Engystomops</taxon>
    </lineage>
</organism>
<reference evidence="1" key="1">
    <citation type="thesis" date="2020" institute="ProQuest LLC" country="789 East Eisenhower Parkway, Ann Arbor, MI, USA">
        <title>Comparative Genomics and Chromosome Evolution.</title>
        <authorList>
            <person name="Mudd A.B."/>
        </authorList>
    </citation>
    <scope>NUCLEOTIDE SEQUENCE</scope>
    <source>
        <strain evidence="1">237g6f4</strain>
        <tissue evidence="1">Blood</tissue>
    </source>
</reference>
<protein>
    <submittedName>
        <fullName evidence="1">Uncharacterized protein</fullName>
    </submittedName>
</protein>
<keyword evidence="2" id="KW-1185">Reference proteome</keyword>
<evidence type="ECO:0000313" key="1">
    <source>
        <dbReference type="EMBL" id="KAG8578290.1"/>
    </source>
</evidence>
<proteinExistence type="predicted"/>
<accession>A0AAV7BZZ4</accession>
<gene>
    <name evidence="1" type="ORF">GDO81_010445</name>
</gene>
<comment type="caution">
    <text evidence="1">The sequence shown here is derived from an EMBL/GenBank/DDBJ whole genome shotgun (WGS) entry which is preliminary data.</text>
</comment>
<dbReference type="EMBL" id="WNYA01000004">
    <property type="protein sequence ID" value="KAG8578290.1"/>
    <property type="molecule type" value="Genomic_DNA"/>
</dbReference>
<sequence>MPGELESLTSFCGRAEAELELSGRCSCRGDMLPSPSVCSGDDSVLEKFSLFLCLLLAGKAVSGGNLLGLGSLEMGFLTSVTADVLWRNVLAARVVESAPSFSFSCSVGK</sequence>
<dbReference type="Proteomes" id="UP000824782">
    <property type="component" value="Unassembled WGS sequence"/>
</dbReference>
<evidence type="ECO:0000313" key="2">
    <source>
        <dbReference type="Proteomes" id="UP000824782"/>
    </source>
</evidence>
<dbReference type="AlphaFoldDB" id="A0AAV7BZZ4"/>
<name>A0AAV7BZZ4_ENGPU</name>